<evidence type="ECO:0000256" key="10">
    <source>
        <dbReference type="ARBA" id="ARBA00048493"/>
    </source>
</evidence>
<evidence type="ECO:0000259" key="12">
    <source>
        <dbReference type="Pfam" id="PF25087"/>
    </source>
</evidence>
<evidence type="ECO:0000256" key="8">
    <source>
        <dbReference type="ARBA" id="ARBA00023315"/>
    </source>
</evidence>
<dbReference type="EC" id="2.7.7.23" evidence="13"/>
<evidence type="ECO:0000256" key="2">
    <source>
        <dbReference type="ARBA" id="ARBA00005208"/>
    </source>
</evidence>
<name>A0ABZ2J2H9_9CHLR</name>
<evidence type="ECO:0000259" key="11">
    <source>
        <dbReference type="Pfam" id="PF00483"/>
    </source>
</evidence>
<dbReference type="SUPFAM" id="SSF51161">
    <property type="entry name" value="Trimeric LpxA-like enzymes"/>
    <property type="match status" value="1"/>
</dbReference>
<sequence>MTSLAVILAAGEGARMRPLTATRPKAMLPVAGRPILEHLLVECRAAGISDFIFVVGFREEIIRNYFNDGSSWGVRIRYVSQRHPLGTADALRQAGPWLHAPFVLINGDVVVKAEDIRLLKEMAPPAISLVECDDVTGMGVAEVSGCRVVKLHEKPAVPPTRLVNAGIYHLSSNVLATAANTGTSSRGEYEITATLQLLIDSGVEVGYRMINTWRDIGNPWELLSANEDYLSTIESYSEGKLEPGSMITGPVSIGRDSLIRSGCYITGPVIIGANCDIGPNCYIRPATTIGDHCRLGAAVEIKNSVIMSGTHIPHLSYVGDSVIGERCNLGAGTNVANVRLDGQMVITGRGGRRKAGVIMGDKVQTGINSSINPGTIIGCEAVIGPGAVVAGNIGAGARVF</sequence>
<dbReference type="InterPro" id="IPR005835">
    <property type="entry name" value="NTP_transferase_dom"/>
</dbReference>
<comment type="pathway">
    <text evidence="1">Nucleotide-sugar biosynthesis; UDP-N-acetyl-alpha-D-glucosamine biosynthesis; N-acetyl-alpha-D-glucosamine 1-phosphate from alpha-D-glucosamine 6-phosphate (route II): step 2/2.</text>
</comment>
<keyword evidence="5 13" id="KW-0808">Transferase</keyword>
<evidence type="ECO:0000313" key="14">
    <source>
        <dbReference type="Proteomes" id="UP001375370"/>
    </source>
</evidence>
<comment type="similarity">
    <text evidence="3">In the C-terminal section; belongs to the transferase hexapeptide repeat family.</text>
</comment>
<evidence type="ECO:0000256" key="4">
    <source>
        <dbReference type="ARBA" id="ARBA00007947"/>
    </source>
</evidence>
<comment type="pathway">
    <text evidence="2">Nucleotide-sugar biosynthesis; UDP-N-acetyl-alpha-D-glucosamine biosynthesis; UDP-N-acetyl-alpha-D-glucosamine from N-acetyl-alpha-D-glucosamine 1-phosphate: step 1/1.</text>
</comment>
<comment type="similarity">
    <text evidence="4">In the N-terminal section; belongs to the N-acetylglucosamine-1-phosphate uridyltransferase family.</text>
</comment>
<keyword evidence="6 13" id="KW-0548">Nucleotidyltransferase</keyword>
<proteinExistence type="inferred from homology"/>
<evidence type="ECO:0000256" key="5">
    <source>
        <dbReference type="ARBA" id="ARBA00022679"/>
    </source>
</evidence>
<evidence type="ECO:0000256" key="1">
    <source>
        <dbReference type="ARBA" id="ARBA00005166"/>
    </source>
</evidence>
<dbReference type="SUPFAM" id="SSF53448">
    <property type="entry name" value="Nucleotide-diphospho-sugar transferases"/>
    <property type="match status" value="1"/>
</dbReference>
<dbReference type="PANTHER" id="PTHR43584:SF8">
    <property type="entry name" value="N-ACETYLMURAMATE ALPHA-1-PHOSPHATE URIDYLYLTRANSFERASE"/>
    <property type="match status" value="1"/>
</dbReference>
<dbReference type="Pfam" id="PF25087">
    <property type="entry name" value="GMPPB_C"/>
    <property type="match status" value="1"/>
</dbReference>
<dbReference type="InterPro" id="IPR050065">
    <property type="entry name" value="GlmU-like"/>
</dbReference>
<dbReference type="InterPro" id="IPR056729">
    <property type="entry name" value="GMPPB_C"/>
</dbReference>
<keyword evidence="7" id="KW-0511">Multifunctional enzyme</keyword>
<evidence type="ECO:0000313" key="13">
    <source>
        <dbReference type="EMBL" id="WWX25119.1"/>
    </source>
</evidence>
<evidence type="ECO:0000256" key="7">
    <source>
        <dbReference type="ARBA" id="ARBA00023268"/>
    </source>
</evidence>
<dbReference type="InterPro" id="IPR029044">
    <property type="entry name" value="Nucleotide-diphossugar_trans"/>
</dbReference>
<organism evidence="13 14">
    <name type="scientific">Candidatus Dehalogenimonas loeffleri</name>
    <dbReference type="NCBI Taxonomy" id="3127115"/>
    <lineage>
        <taxon>Bacteria</taxon>
        <taxon>Bacillati</taxon>
        <taxon>Chloroflexota</taxon>
        <taxon>Dehalococcoidia</taxon>
        <taxon>Dehalococcoidales</taxon>
        <taxon>Dehalococcoidaceae</taxon>
        <taxon>Dehalogenimonas</taxon>
    </lineage>
</organism>
<protein>
    <submittedName>
        <fullName evidence="13">Bifunctional sugar-1-phosphate nucleotidylyltransferase/acetyltransferase</fullName>
        <ecNumber evidence="13">2.3.1.157</ecNumber>
        <ecNumber evidence="13">2.7.7.23</ecNumber>
    </submittedName>
</protein>
<dbReference type="Gene3D" id="2.160.10.10">
    <property type="entry name" value="Hexapeptide repeat proteins"/>
    <property type="match status" value="1"/>
</dbReference>
<reference evidence="13 14" key="1">
    <citation type="submission" date="2024-03" db="EMBL/GenBank/DDBJ databases">
        <title>A Dehalogenimonas Isolated from Estuarine Sediments Dihaloeliminates Chlorinated Alkanes.</title>
        <authorList>
            <person name="Yang Y."/>
            <person name="Wang H."/>
        </authorList>
    </citation>
    <scope>NUCLEOTIDE SEQUENCE [LARGE SCALE GENOMIC DNA]</scope>
    <source>
        <strain evidence="13 14">W</strain>
    </source>
</reference>
<accession>A0ABZ2J2H9</accession>
<dbReference type="Pfam" id="PF00483">
    <property type="entry name" value="NTP_transferase"/>
    <property type="match status" value="1"/>
</dbReference>
<evidence type="ECO:0000256" key="6">
    <source>
        <dbReference type="ARBA" id="ARBA00022695"/>
    </source>
</evidence>
<gene>
    <name evidence="13" type="primary">glmU</name>
    <name evidence="13" type="ORF">V8247_07615</name>
</gene>
<evidence type="ECO:0000256" key="9">
    <source>
        <dbReference type="ARBA" id="ARBA00048247"/>
    </source>
</evidence>
<dbReference type="CDD" id="cd04181">
    <property type="entry name" value="NTP_transferase"/>
    <property type="match status" value="1"/>
</dbReference>
<feature type="domain" description="Nucleotidyl transferase" evidence="11">
    <location>
        <begin position="5"/>
        <end position="230"/>
    </location>
</feature>
<comment type="catalytic activity">
    <reaction evidence="10">
        <text>N-acetyl-alpha-D-glucosamine 1-phosphate + UTP + H(+) = UDP-N-acetyl-alpha-D-glucosamine + diphosphate</text>
        <dbReference type="Rhea" id="RHEA:13509"/>
        <dbReference type="ChEBI" id="CHEBI:15378"/>
        <dbReference type="ChEBI" id="CHEBI:33019"/>
        <dbReference type="ChEBI" id="CHEBI:46398"/>
        <dbReference type="ChEBI" id="CHEBI:57705"/>
        <dbReference type="ChEBI" id="CHEBI:57776"/>
        <dbReference type="EC" id="2.7.7.23"/>
    </reaction>
</comment>
<dbReference type="CDD" id="cd05636">
    <property type="entry name" value="LbH_G1P_TT_C_like"/>
    <property type="match status" value="1"/>
</dbReference>
<keyword evidence="8 13" id="KW-0012">Acyltransferase</keyword>
<dbReference type="EMBL" id="CP146612">
    <property type="protein sequence ID" value="WWX25119.1"/>
    <property type="molecule type" value="Genomic_DNA"/>
</dbReference>
<keyword evidence="14" id="KW-1185">Reference proteome</keyword>
<dbReference type="InterPro" id="IPR011004">
    <property type="entry name" value="Trimer_LpxA-like_sf"/>
</dbReference>
<evidence type="ECO:0000256" key="3">
    <source>
        <dbReference type="ARBA" id="ARBA00007707"/>
    </source>
</evidence>
<dbReference type="InterPro" id="IPR023915">
    <property type="entry name" value="Bifunctiontional_GlmU_arc-type"/>
</dbReference>
<feature type="domain" description="Mannose-1-phosphate guanyltransferase C-terminal" evidence="12">
    <location>
        <begin position="265"/>
        <end position="349"/>
    </location>
</feature>
<dbReference type="PANTHER" id="PTHR43584">
    <property type="entry name" value="NUCLEOTIDYL TRANSFERASE"/>
    <property type="match status" value="1"/>
</dbReference>
<dbReference type="RefSeq" id="WP_338737259.1">
    <property type="nucleotide sequence ID" value="NZ_CP146612.1"/>
</dbReference>
<dbReference type="Proteomes" id="UP001375370">
    <property type="component" value="Chromosome"/>
</dbReference>
<dbReference type="NCBIfam" id="TIGR03992">
    <property type="entry name" value="Arch_glmU"/>
    <property type="match status" value="1"/>
</dbReference>
<comment type="catalytic activity">
    <reaction evidence="9">
        <text>alpha-D-glucosamine 1-phosphate + acetyl-CoA = N-acetyl-alpha-D-glucosamine 1-phosphate + CoA + H(+)</text>
        <dbReference type="Rhea" id="RHEA:13725"/>
        <dbReference type="ChEBI" id="CHEBI:15378"/>
        <dbReference type="ChEBI" id="CHEBI:57287"/>
        <dbReference type="ChEBI" id="CHEBI:57288"/>
        <dbReference type="ChEBI" id="CHEBI:57776"/>
        <dbReference type="ChEBI" id="CHEBI:58516"/>
        <dbReference type="EC" id="2.3.1.157"/>
    </reaction>
</comment>
<dbReference type="GO" id="GO:0019134">
    <property type="term" value="F:glucosamine-1-phosphate N-acetyltransferase activity"/>
    <property type="evidence" value="ECO:0007669"/>
    <property type="project" value="UniProtKB-EC"/>
</dbReference>
<dbReference type="EC" id="2.3.1.157" evidence="13"/>
<dbReference type="Gene3D" id="3.90.550.10">
    <property type="entry name" value="Spore Coat Polysaccharide Biosynthesis Protein SpsA, Chain A"/>
    <property type="match status" value="1"/>
</dbReference>
<dbReference type="GO" id="GO:0003977">
    <property type="term" value="F:UDP-N-acetylglucosamine diphosphorylase activity"/>
    <property type="evidence" value="ECO:0007669"/>
    <property type="project" value="UniProtKB-EC"/>
</dbReference>